<comment type="subcellular location">
    <subcellularLocation>
        <location evidence="1">Cell membrane</location>
        <topology evidence="1">Multi-pass membrane protein</topology>
    </subcellularLocation>
</comment>
<dbReference type="Proteomes" id="UP001320715">
    <property type="component" value="Unassembled WGS sequence"/>
</dbReference>
<name>A0ABT1CUC4_9HYPH</name>
<keyword evidence="4 7" id="KW-0812">Transmembrane</keyword>
<protein>
    <submittedName>
        <fullName evidence="8">LysE family transporter</fullName>
    </submittedName>
</protein>
<dbReference type="InterPro" id="IPR001123">
    <property type="entry name" value="LeuE-type"/>
</dbReference>
<evidence type="ECO:0000256" key="6">
    <source>
        <dbReference type="ARBA" id="ARBA00023136"/>
    </source>
</evidence>
<evidence type="ECO:0000256" key="7">
    <source>
        <dbReference type="SAM" id="Phobius"/>
    </source>
</evidence>
<dbReference type="PANTHER" id="PTHR30086:SF14">
    <property type="entry name" value="HOMOSERINE_HOMOSERINE LACTONE EFFLUX PROTEIN"/>
    <property type="match status" value="1"/>
</dbReference>
<dbReference type="Pfam" id="PF01810">
    <property type="entry name" value="LysE"/>
    <property type="match status" value="1"/>
</dbReference>
<feature type="transmembrane region" description="Helical" evidence="7">
    <location>
        <begin position="111"/>
        <end position="132"/>
    </location>
</feature>
<dbReference type="RefSeq" id="WP_252916571.1">
    <property type="nucleotide sequence ID" value="NZ_JAAAML010000003.1"/>
</dbReference>
<evidence type="ECO:0000256" key="3">
    <source>
        <dbReference type="ARBA" id="ARBA00022475"/>
    </source>
</evidence>
<evidence type="ECO:0000256" key="4">
    <source>
        <dbReference type="ARBA" id="ARBA00022692"/>
    </source>
</evidence>
<proteinExistence type="inferred from homology"/>
<evidence type="ECO:0000313" key="9">
    <source>
        <dbReference type="Proteomes" id="UP001320715"/>
    </source>
</evidence>
<evidence type="ECO:0000256" key="2">
    <source>
        <dbReference type="ARBA" id="ARBA00007928"/>
    </source>
</evidence>
<comment type="similarity">
    <text evidence="2">Belongs to the Rht family.</text>
</comment>
<evidence type="ECO:0000313" key="8">
    <source>
        <dbReference type="EMBL" id="MCO6409768.1"/>
    </source>
</evidence>
<comment type="caution">
    <text evidence="8">The sequence shown here is derived from an EMBL/GenBank/DDBJ whole genome shotgun (WGS) entry which is preliminary data.</text>
</comment>
<dbReference type="PIRSF" id="PIRSF006324">
    <property type="entry name" value="LeuE"/>
    <property type="match status" value="1"/>
</dbReference>
<keyword evidence="5 7" id="KW-1133">Transmembrane helix</keyword>
<organism evidence="8 9">
    <name type="scientific">Hoeflea alexandrii</name>
    <dbReference type="NCBI Taxonomy" id="288436"/>
    <lineage>
        <taxon>Bacteria</taxon>
        <taxon>Pseudomonadati</taxon>
        <taxon>Pseudomonadota</taxon>
        <taxon>Alphaproteobacteria</taxon>
        <taxon>Hyphomicrobiales</taxon>
        <taxon>Rhizobiaceae</taxon>
        <taxon>Hoeflea</taxon>
    </lineage>
</organism>
<evidence type="ECO:0000256" key="5">
    <source>
        <dbReference type="ARBA" id="ARBA00022989"/>
    </source>
</evidence>
<accession>A0ABT1CUC4</accession>
<reference evidence="8 9" key="1">
    <citation type="submission" date="2020-01" db="EMBL/GenBank/DDBJ databases">
        <title>Genomes of bacteria type strains.</title>
        <authorList>
            <person name="Chen J."/>
            <person name="Zhu S."/>
            <person name="Yang J."/>
        </authorList>
    </citation>
    <scope>NUCLEOTIDE SEQUENCE [LARGE SCALE GENOMIC DNA]</scope>
    <source>
        <strain evidence="8 9">DSM 16655</strain>
    </source>
</reference>
<sequence length="207" mass="22242">MSLEFLITTLIVVLLPGTGVIYTLAAGLTRGARASVLAAFGCTLGIVPHVAASIAGLAALLHASALAFQTLKYLGVLYLFYMAWQMWRDTGALKIDASSGESLPVQSGRRIVGAGILINLLNPKLTVFFLAFMPQFVDVGAADASFQMLLLAGVFMAVTFIVFVLYGLMAAQARDHVISRPRIMRLVKRSFASMFALMGLRLALAER</sequence>
<gene>
    <name evidence="8" type="ORF">GTW23_16415</name>
</gene>
<feature type="transmembrane region" description="Helical" evidence="7">
    <location>
        <begin position="37"/>
        <end position="60"/>
    </location>
</feature>
<keyword evidence="6 7" id="KW-0472">Membrane</keyword>
<feature type="transmembrane region" description="Helical" evidence="7">
    <location>
        <begin position="6"/>
        <end position="25"/>
    </location>
</feature>
<dbReference type="PANTHER" id="PTHR30086">
    <property type="entry name" value="ARGININE EXPORTER PROTEIN ARGO"/>
    <property type="match status" value="1"/>
</dbReference>
<feature type="transmembrane region" description="Helical" evidence="7">
    <location>
        <begin position="144"/>
        <end position="166"/>
    </location>
</feature>
<dbReference type="EMBL" id="JAAAML010000003">
    <property type="protein sequence ID" value="MCO6409768.1"/>
    <property type="molecule type" value="Genomic_DNA"/>
</dbReference>
<keyword evidence="9" id="KW-1185">Reference proteome</keyword>
<keyword evidence="3" id="KW-1003">Cell membrane</keyword>
<evidence type="ECO:0000256" key="1">
    <source>
        <dbReference type="ARBA" id="ARBA00004651"/>
    </source>
</evidence>
<feature type="transmembrane region" description="Helical" evidence="7">
    <location>
        <begin position="66"/>
        <end position="84"/>
    </location>
</feature>